<dbReference type="PIRSF" id="PIRSF018266">
    <property type="entry name" value="FecR"/>
    <property type="match status" value="1"/>
</dbReference>
<dbReference type="EMBL" id="BAABHB010000004">
    <property type="protein sequence ID" value="GAA4406627.1"/>
    <property type="molecule type" value="Genomic_DNA"/>
</dbReference>
<dbReference type="InterPro" id="IPR032508">
    <property type="entry name" value="FecR_C"/>
</dbReference>
<gene>
    <name evidence="4" type="ORF">GCM10023187_26290</name>
</gene>
<evidence type="ECO:0000313" key="4">
    <source>
        <dbReference type="EMBL" id="GAA4406627.1"/>
    </source>
</evidence>
<dbReference type="Pfam" id="PF16344">
    <property type="entry name" value="FecR_C"/>
    <property type="match status" value="1"/>
</dbReference>
<evidence type="ECO:0000259" key="3">
    <source>
        <dbReference type="Pfam" id="PF16344"/>
    </source>
</evidence>
<accession>A0ABP8KH03</accession>
<proteinExistence type="predicted"/>
<dbReference type="Gene3D" id="2.60.120.1440">
    <property type="match status" value="1"/>
</dbReference>
<reference evidence="5" key="1">
    <citation type="journal article" date="2019" name="Int. J. Syst. Evol. Microbiol.">
        <title>The Global Catalogue of Microorganisms (GCM) 10K type strain sequencing project: providing services to taxonomists for standard genome sequencing and annotation.</title>
        <authorList>
            <consortium name="The Broad Institute Genomics Platform"/>
            <consortium name="The Broad Institute Genome Sequencing Center for Infectious Disease"/>
            <person name="Wu L."/>
            <person name="Ma J."/>
        </authorList>
    </citation>
    <scope>NUCLEOTIDE SEQUENCE [LARGE SCALE GENOMIC DNA]</scope>
    <source>
        <strain evidence="5">JCM 17925</strain>
    </source>
</reference>
<keyword evidence="5" id="KW-1185">Reference proteome</keyword>
<dbReference type="InterPro" id="IPR012373">
    <property type="entry name" value="Ferrdict_sens_TM"/>
</dbReference>
<protein>
    <recommendedName>
        <fullName evidence="6">FecR family protein</fullName>
    </recommendedName>
</protein>
<sequence length="362" mass="40037">MTKSEFQMLLERYVQGNCTAEEIRQVDQWYAAIAGETHYPATDLDRQAVRDRMWQRISQTVQLPAQEDTTPRPLPVSNKWYLYWGGAAAACVLLLSLILLGTRRNLAPNELVAQSPVAPVPVFREAQIIQRIRNTTAKDRLLTLEDKSTVLLTPGSQLAFPSPFHARRREVELVGDAYFEVTKNAEKPFFVYCGGAVTRVLGTSFWVKTEGKERCEAVEVEVKAGKVSVYGQTSLPSGKLSDPMISKLQGVILTPNQKVVFFPDNNHLIPGLVENPVLITPAGLTPTFVYNDTPLTQVFGGLEQGYGIEIIRASEELDSCSFSGDLTDLSLDDKLTLICKSVGASYEVRGTRILVNGPGCHF</sequence>
<comment type="caution">
    <text evidence="4">The sequence shown here is derived from an EMBL/GenBank/DDBJ whole genome shotgun (WGS) entry which is preliminary data.</text>
</comment>
<evidence type="ECO:0000313" key="5">
    <source>
        <dbReference type="Proteomes" id="UP001500936"/>
    </source>
</evidence>
<feature type="transmembrane region" description="Helical" evidence="1">
    <location>
        <begin position="81"/>
        <end position="100"/>
    </location>
</feature>
<keyword evidence="1" id="KW-0812">Transmembrane</keyword>
<feature type="domain" description="FecR protein" evidence="2">
    <location>
        <begin position="132"/>
        <end position="227"/>
    </location>
</feature>
<dbReference type="InterPro" id="IPR006860">
    <property type="entry name" value="FecR"/>
</dbReference>
<keyword evidence="1" id="KW-0472">Membrane</keyword>
<dbReference type="PANTHER" id="PTHR30273">
    <property type="entry name" value="PERIPLASMIC SIGNAL SENSOR AND SIGMA FACTOR ACTIVATOR FECR-RELATED"/>
    <property type="match status" value="1"/>
</dbReference>
<evidence type="ECO:0008006" key="6">
    <source>
        <dbReference type="Google" id="ProtNLM"/>
    </source>
</evidence>
<feature type="domain" description="Protein FecR C-terminal" evidence="3">
    <location>
        <begin position="288"/>
        <end position="355"/>
    </location>
</feature>
<dbReference type="Proteomes" id="UP001500936">
    <property type="component" value="Unassembled WGS sequence"/>
</dbReference>
<organism evidence="4 5">
    <name type="scientific">Nibrella viscosa</name>
    <dbReference type="NCBI Taxonomy" id="1084524"/>
    <lineage>
        <taxon>Bacteria</taxon>
        <taxon>Pseudomonadati</taxon>
        <taxon>Bacteroidota</taxon>
        <taxon>Cytophagia</taxon>
        <taxon>Cytophagales</taxon>
        <taxon>Spirosomataceae</taxon>
        <taxon>Nibrella</taxon>
    </lineage>
</organism>
<name>A0ABP8KH03_9BACT</name>
<dbReference type="PANTHER" id="PTHR30273:SF2">
    <property type="entry name" value="PROTEIN FECR"/>
    <property type="match status" value="1"/>
</dbReference>
<evidence type="ECO:0000256" key="1">
    <source>
        <dbReference type="SAM" id="Phobius"/>
    </source>
</evidence>
<dbReference type="Pfam" id="PF04773">
    <property type="entry name" value="FecR"/>
    <property type="match status" value="1"/>
</dbReference>
<dbReference type="Gene3D" id="3.55.50.30">
    <property type="match status" value="1"/>
</dbReference>
<keyword evidence="1" id="KW-1133">Transmembrane helix</keyword>
<dbReference type="RefSeq" id="WP_345267805.1">
    <property type="nucleotide sequence ID" value="NZ_BAABHB010000004.1"/>
</dbReference>
<evidence type="ECO:0000259" key="2">
    <source>
        <dbReference type="Pfam" id="PF04773"/>
    </source>
</evidence>